<reference evidence="2" key="1">
    <citation type="journal article" date="2020" name="Stud. Mycol.">
        <title>101 Dothideomycetes genomes: a test case for predicting lifestyles and emergence of pathogens.</title>
        <authorList>
            <person name="Haridas S."/>
            <person name="Albert R."/>
            <person name="Binder M."/>
            <person name="Bloem J."/>
            <person name="Labutti K."/>
            <person name="Salamov A."/>
            <person name="Andreopoulos B."/>
            <person name="Baker S."/>
            <person name="Barry K."/>
            <person name="Bills G."/>
            <person name="Bluhm B."/>
            <person name="Cannon C."/>
            <person name="Castanera R."/>
            <person name="Culley D."/>
            <person name="Daum C."/>
            <person name="Ezra D."/>
            <person name="Gonzalez J."/>
            <person name="Henrissat B."/>
            <person name="Kuo A."/>
            <person name="Liang C."/>
            <person name="Lipzen A."/>
            <person name="Lutzoni F."/>
            <person name="Magnuson J."/>
            <person name="Mondo S."/>
            <person name="Nolan M."/>
            <person name="Ohm R."/>
            <person name="Pangilinan J."/>
            <person name="Park H.-J."/>
            <person name="Ramirez L."/>
            <person name="Alfaro M."/>
            <person name="Sun H."/>
            <person name="Tritt A."/>
            <person name="Yoshinaga Y."/>
            <person name="Zwiers L.-H."/>
            <person name="Turgeon B."/>
            <person name="Goodwin S."/>
            <person name="Spatafora J."/>
            <person name="Crous P."/>
            <person name="Grigoriev I."/>
        </authorList>
    </citation>
    <scope>NUCLEOTIDE SEQUENCE</scope>
    <source>
        <strain evidence="2">CBS 113979</strain>
    </source>
</reference>
<feature type="region of interest" description="Disordered" evidence="1">
    <location>
        <begin position="123"/>
        <end position="172"/>
    </location>
</feature>
<evidence type="ECO:0000256" key="1">
    <source>
        <dbReference type="SAM" id="MobiDB-lite"/>
    </source>
</evidence>
<dbReference type="Proteomes" id="UP000800041">
    <property type="component" value="Unassembled WGS sequence"/>
</dbReference>
<evidence type="ECO:0000313" key="2">
    <source>
        <dbReference type="EMBL" id="KAF1982304.1"/>
    </source>
</evidence>
<name>A0A6G1GNA7_9PEZI</name>
<proteinExistence type="predicted"/>
<organism evidence="2 3">
    <name type="scientific">Aulographum hederae CBS 113979</name>
    <dbReference type="NCBI Taxonomy" id="1176131"/>
    <lineage>
        <taxon>Eukaryota</taxon>
        <taxon>Fungi</taxon>
        <taxon>Dikarya</taxon>
        <taxon>Ascomycota</taxon>
        <taxon>Pezizomycotina</taxon>
        <taxon>Dothideomycetes</taxon>
        <taxon>Pleosporomycetidae</taxon>
        <taxon>Aulographales</taxon>
        <taxon>Aulographaceae</taxon>
    </lineage>
</organism>
<evidence type="ECO:0000313" key="3">
    <source>
        <dbReference type="Proteomes" id="UP000800041"/>
    </source>
</evidence>
<feature type="compositionally biased region" description="Polar residues" evidence="1">
    <location>
        <begin position="147"/>
        <end position="160"/>
    </location>
</feature>
<dbReference type="AlphaFoldDB" id="A0A6G1GNA7"/>
<protein>
    <submittedName>
        <fullName evidence="2">Uncharacterized protein</fullName>
    </submittedName>
</protein>
<accession>A0A6G1GNA7</accession>
<keyword evidence="3" id="KW-1185">Reference proteome</keyword>
<dbReference type="EMBL" id="ML977186">
    <property type="protein sequence ID" value="KAF1982304.1"/>
    <property type="molecule type" value="Genomic_DNA"/>
</dbReference>
<sequence length="344" mass="39161">MTEEHTKTGRWISRARTDVQVELGKTSKVLQGFDQTLQQNTETIGKHTQTIAKLDTGADGLIRLFSSLPSEDSGPSFEFIGTSIADMAEPLALMKTDVLATVNQQSVPADDAAAEQERCAMSREYRATEGNGRPLKRRRLNAEKENPLTSCRNGRATTPTKQREKKTSKCWGQESPKGRVYLKCTTVTVPDSSMKALQIGHQIEPRNELSSVFVHARIRKEWRPEPAPPRIERLVQTWKIRHEDDEVFRCVRMDDLDGFRKLLIDGEAPLYDCDQNGWNPVRVSMNLPIYTILFAHGILTLMYVRRFQWRIPATKFLDSCIRCTFISSRRISRSFSSINSSLQL</sequence>
<gene>
    <name evidence="2" type="ORF">K402DRAFT_208062</name>
</gene>